<dbReference type="Proteomes" id="UP000554482">
    <property type="component" value="Unassembled WGS sequence"/>
</dbReference>
<evidence type="ECO:0000256" key="2">
    <source>
        <dbReference type="SAM" id="Phobius"/>
    </source>
</evidence>
<feature type="compositionally biased region" description="Basic and acidic residues" evidence="1">
    <location>
        <begin position="218"/>
        <end position="229"/>
    </location>
</feature>
<dbReference type="PANTHER" id="PTHR35275:SF1">
    <property type="entry name" value="OS07G0585900 PROTEIN"/>
    <property type="match status" value="1"/>
</dbReference>
<sequence>MFRKPLFKGSTGTPLGKEDDSWSSSSTPKRSKSENSNGKNNKNPYAMSGRDKFATVLADLDKKRRTIYEQVGTEDISKVRFGYCDSKKWVPIVVRSSSKDHTSEDKTKLVQTKDKRVTHISEVLNKSQTTQKVEKEIQQKSNVDGKTKKFSNFYGRVNLNRWIQSCYDYPMVLVLVLSCLGFYGRVFAVICSSIWWFLVPRMKNRDVNWKGLMKKKDHESRLSEKKMESDGNASPKFLRSDVMASPKSKHMSSVLSSGIQSPKTNLSHGLPPRILHVNNKSW</sequence>
<dbReference type="AlphaFoldDB" id="A0A7J6WJ54"/>
<reference evidence="4 5" key="1">
    <citation type="submission" date="2020-06" db="EMBL/GenBank/DDBJ databases">
        <title>Transcriptomic and genomic resources for Thalictrum thalictroides and T. hernandezii: Facilitating candidate gene discovery in an emerging model plant lineage.</title>
        <authorList>
            <person name="Arias T."/>
            <person name="Riano-Pachon D.M."/>
            <person name="Di Stilio V.S."/>
        </authorList>
    </citation>
    <scope>NUCLEOTIDE SEQUENCE [LARGE SCALE GENOMIC DNA]</scope>
    <source>
        <strain evidence="5">cv. WT478/WT964</strain>
        <strain evidence="4">WT478/WT964</strain>
        <tissue evidence="4">Leaves</tissue>
    </source>
</reference>
<name>A0A7J6WJ54_THATH</name>
<feature type="region of interest" description="Disordered" evidence="1">
    <location>
        <begin position="1"/>
        <end position="48"/>
    </location>
</feature>
<dbReference type="EMBL" id="JABWDY010014774">
    <property type="protein sequence ID" value="KAF5197380.1"/>
    <property type="molecule type" value="Genomic_DNA"/>
</dbReference>
<keyword evidence="2" id="KW-0812">Transmembrane</keyword>
<evidence type="ECO:0000313" key="5">
    <source>
        <dbReference type="Proteomes" id="UP000554482"/>
    </source>
</evidence>
<gene>
    <name evidence="3" type="ORF">FRX31_013045</name>
    <name evidence="4" type="ORF">FRX31_013046</name>
</gene>
<proteinExistence type="predicted"/>
<dbReference type="OrthoDB" id="1932497at2759"/>
<comment type="caution">
    <text evidence="4">The sequence shown here is derived from an EMBL/GenBank/DDBJ whole genome shotgun (WGS) entry which is preliminary data.</text>
</comment>
<keyword evidence="2" id="KW-1133">Transmembrane helix</keyword>
<organism evidence="4 5">
    <name type="scientific">Thalictrum thalictroides</name>
    <name type="common">Rue-anemone</name>
    <name type="synonym">Anemone thalictroides</name>
    <dbReference type="NCBI Taxonomy" id="46969"/>
    <lineage>
        <taxon>Eukaryota</taxon>
        <taxon>Viridiplantae</taxon>
        <taxon>Streptophyta</taxon>
        <taxon>Embryophyta</taxon>
        <taxon>Tracheophyta</taxon>
        <taxon>Spermatophyta</taxon>
        <taxon>Magnoliopsida</taxon>
        <taxon>Ranunculales</taxon>
        <taxon>Ranunculaceae</taxon>
        <taxon>Thalictroideae</taxon>
        <taxon>Thalictrum</taxon>
    </lineage>
</organism>
<dbReference type="EMBL" id="JABWDY010014774">
    <property type="protein sequence ID" value="KAF5197381.1"/>
    <property type="molecule type" value="Genomic_DNA"/>
</dbReference>
<accession>A0A7J6WJ54</accession>
<feature type="region of interest" description="Disordered" evidence="1">
    <location>
        <begin position="218"/>
        <end position="238"/>
    </location>
</feature>
<protein>
    <submittedName>
        <fullName evidence="4">Zcf37</fullName>
    </submittedName>
</protein>
<feature type="compositionally biased region" description="Low complexity" evidence="1">
    <location>
        <begin position="22"/>
        <end position="43"/>
    </location>
</feature>
<evidence type="ECO:0000313" key="4">
    <source>
        <dbReference type="EMBL" id="KAF5197381.1"/>
    </source>
</evidence>
<dbReference type="PANTHER" id="PTHR35275">
    <property type="entry name" value="ZCF37"/>
    <property type="match status" value="1"/>
</dbReference>
<keyword evidence="2" id="KW-0472">Membrane</keyword>
<evidence type="ECO:0000256" key="1">
    <source>
        <dbReference type="SAM" id="MobiDB-lite"/>
    </source>
</evidence>
<dbReference type="InterPro" id="IPR045880">
    <property type="entry name" value="ZCF37"/>
</dbReference>
<evidence type="ECO:0000313" key="3">
    <source>
        <dbReference type="EMBL" id="KAF5197380.1"/>
    </source>
</evidence>
<keyword evidence="5" id="KW-1185">Reference proteome</keyword>
<feature type="transmembrane region" description="Helical" evidence="2">
    <location>
        <begin position="171"/>
        <end position="198"/>
    </location>
</feature>